<dbReference type="NCBIfam" id="TIGR00104">
    <property type="entry name" value="tRNA_TsaA"/>
    <property type="match status" value="1"/>
</dbReference>
<keyword evidence="3" id="KW-0472">Membrane</keyword>
<evidence type="ECO:0000259" key="4">
    <source>
        <dbReference type="PROSITE" id="PS51668"/>
    </source>
</evidence>
<keyword evidence="3" id="KW-0812">Transmembrane</keyword>
<dbReference type="CDD" id="cd09281">
    <property type="entry name" value="UPF0066"/>
    <property type="match status" value="1"/>
</dbReference>
<evidence type="ECO:0000313" key="5">
    <source>
        <dbReference type="EMBL" id="KMZ62923.1"/>
    </source>
</evidence>
<comment type="similarity">
    <text evidence="2">Belongs to the tRNA methyltransferase O family.</text>
</comment>
<comment type="caution">
    <text evidence="5">The sequence shown here is derived from an EMBL/GenBank/DDBJ whole genome shotgun (WGS) entry which is preliminary data.</text>
</comment>
<dbReference type="PANTHER" id="PTHR12818">
    <property type="entry name" value="TRNA (ADENINE(37)-N6)-METHYLTRANSFERASE"/>
    <property type="match status" value="1"/>
</dbReference>
<dbReference type="Pfam" id="PF01980">
    <property type="entry name" value="TrmO_N"/>
    <property type="match status" value="1"/>
</dbReference>
<feature type="domain" description="TsaA-like" evidence="4">
    <location>
        <begin position="90"/>
        <end position="235"/>
    </location>
</feature>
<dbReference type="Proteomes" id="UP000036987">
    <property type="component" value="Unassembled WGS sequence"/>
</dbReference>
<evidence type="ECO:0000256" key="1">
    <source>
        <dbReference type="ARBA" id="ARBA00022691"/>
    </source>
</evidence>
<dbReference type="AlphaFoldDB" id="A0A0K9P1Q7"/>
<evidence type="ECO:0000256" key="2">
    <source>
        <dbReference type="ARBA" id="ARBA00033753"/>
    </source>
</evidence>
<dbReference type="PROSITE" id="PS51668">
    <property type="entry name" value="TSAA_2"/>
    <property type="match status" value="1"/>
</dbReference>
<dbReference type="OMA" id="QMLVLDI"/>
<dbReference type="InterPro" id="IPR036413">
    <property type="entry name" value="YaeB-like_sf"/>
</dbReference>
<dbReference type="Gene3D" id="2.40.30.70">
    <property type="entry name" value="YaeB-like"/>
    <property type="match status" value="1"/>
</dbReference>
<evidence type="ECO:0000313" key="6">
    <source>
        <dbReference type="Proteomes" id="UP000036987"/>
    </source>
</evidence>
<sequence length="393" mass="44224">MVEFEIGKWGVIAMGITVAAAAISVFFWWRESKRAASRIEDLESSLNSFSQEVKSERRGRIRAQQDLRKALLDQERVSANGESKACAYPFVPIAVVDSCFDTRNGTPRQPLLVPHARACLVLNRSRVPLHTLEGLAEFSHCWILFVFHLNTDLDKLWKYRGRTKKAKVRVPRLKGQKLGVLATRSPHRPCPIGLSVAKVEAVDGHTVLLSGVDLVDGTPVLDIKPYLPSDCIPEATLPKWLQGDNPLAVASVNFSSDFKSSLDNCWEIAMEHSLYACQDEFQTLIKQVLSWDIRSISQQRNPHHLIADIRNEIKNINDGSDDDDCTYINSRKNNVTYSPGDNTYHVDLEGFDVSYKIDDDSNITVENISLCPDFLTRRKGRRICSAAWRSNNG</sequence>
<keyword evidence="3" id="KW-1133">Transmembrane helix</keyword>
<reference evidence="6" key="1">
    <citation type="journal article" date="2016" name="Nature">
        <title>The genome of the seagrass Zostera marina reveals angiosperm adaptation to the sea.</title>
        <authorList>
            <person name="Olsen J.L."/>
            <person name="Rouze P."/>
            <person name="Verhelst B."/>
            <person name="Lin Y.-C."/>
            <person name="Bayer T."/>
            <person name="Collen J."/>
            <person name="Dattolo E."/>
            <person name="De Paoli E."/>
            <person name="Dittami S."/>
            <person name="Maumus F."/>
            <person name="Michel G."/>
            <person name="Kersting A."/>
            <person name="Lauritano C."/>
            <person name="Lohaus R."/>
            <person name="Toepel M."/>
            <person name="Tonon T."/>
            <person name="Vanneste K."/>
            <person name="Amirebrahimi M."/>
            <person name="Brakel J."/>
            <person name="Bostroem C."/>
            <person name="Chovatia M."/>
            <person name="Grimwood J."/>
            <person name="Jenkins J.W."/>
            <person name="Jueterbock A."/>
            <person name="Mraz A."/>
            <person name="Stam W.T."/>
            <person name="Tice H."/>
            <person name="Bornberg-Bauer E."/>
            <person name="Green P.J."/>
            <person name="Pearson G.A."/>
            <person name="Procaccini G."/>
            <person name="Duarte C.M."/>
            <person name="Schmutz J."/>
            <person name="Reusch T.B.H."/>
            <person name="Van de Peer Y."/>
        </authorList>
    </citation>
    <scope>NUCLEOTIDE SEQUENCE [LARGE SCALE GENOMIC DNA]</scope>
    <source>
        <strain evidence="6">cv. Finnish</strain>
    </source>
</reference>
<organism evidence="5 6">
    <name type="scientific">Zostera marina</name>
    <name type="common">Eelgrass</name>
    <dbReference type="NCBI Taxonomy" id="29655"/>
    <lineage>
        <taxon>Eukaryota</taxon>
        <taxon>Viridiplantae</taxon>
        <taxon>Streptophyta</taxon>
        <taxon>Embryophyta</taxon>
        <taxon>Tracheophyta</taxon>
        <taxon>Spermatophyta</taxon>
        <taxon>Magnoliopsida</taxon>
        <taxon>Liliopsida</taxon>
        <taxon>Zosteraceae</taxon>
        <taxon>Zostera</taxon>
    </lineage>
</organism>
<feature type="transmembrane region" description="Helical" evidence="3">
    <location>
        <begin position="6"/>
        <end position="29"/>
    </location>
</feature>
<dbReference type="InterPro" id="IPR040372">
    <property type="entry name" value="YaeB-like"/>
</dbReference>
<dbReference type="InterPro" id="IPR036414">
    <property type="entry name" value="YaeB_N_sf"/>
</dbReference>
<dbReference type="FunFam" id="2.40.30.70:FF:000003">
    <property type="entry name" value="tRNA (Adenine(37)-N6)-methyltransferase isoform A"/>
    <property type="match status" value="1"/>
</dbReference>
<protein>
    <submittedName>
        <fullName evidence="5">Nef-associated protein</fullName>
    </submittedName>
</protein>
<gene>
    <name evidence="5" type="ORF">ZOSMA_438G00030</name>
</gene>
<dbReference type="SUPFAM" id="SSF118196">
    <property type="entry name" value="YaeB-like"/>
    <property type="match status" value="1"/>
</dbReference>
<keyword evidence="6" id="KW-1185">Reference proteome</keyword>
<name>A0A0K9P1Q7_ZOSMR</name>
<evidence type="ECO:0000256" key="3">
    <source>
        <dbReference type="SAM" id="Phobius"/>
    </source>
</evidence>
<proteinExistence type="inferred from homology"/>
<dbReference type="InterPro" id="IPR023370">
    <property type="entry name" value="TrmO-like_N"/>
</dbReference>
<keyword evidence="1" id="KW-0949">S-adenosyl-L-methionine</keyword>
<dbReference type="OrthoDB" id="4882at2759"/>
<dbReference type="EMBL" id="LFYR01001300">
    <property type="protein sequence ID" value="KMZ62923.1"/>
    <property type="molecule type" value="Genomic_DNA"/>
</dbReference>
<dbReference type="STRING" id="29655.A0A0K9P1Q7"/>
<accession>A0A0K9P1Q7</accession>
<dbReference type="PANTHER" id="PTHR12818:SF0">
    <property type="entry name" value="TRNA (ADENINE(37)-N6)-METHYLTRANSFERASE"/>
    <property type="match status" value="1"/>
</dbReference>